<dbReference type="Proteomes" id="UP000662747">
    <property type="component" value="Chromosome"/>
</dbReference>
<evidence type="ECO:0000256" key="1">
    <source>
        <dbReference type="SAM" id="Phobius"/>
    </source>
</evidence>
<proteinExistence type="predicted"/>
<organism evidence="2 3">
    <name type="scientific">Pyxidicoccus parkwayensis</name>
    <dbReference type="NCBI Taxonomy" id="2813578"/>
    <lineage>
        <taxon>Bacteria</taxon>
        <taxon>Pseudomonadati</taxon>
        <taxon>Myxococcota</taxon>
        <taxon>Myxococcia</taxon>
        <taxon>Myxococcales</taxon>
        <taxon>Cystobacterineae</taxon>
        <taxon>Myxococcaceae</taxon>
        <taxon>Pyxidicoccus</taxon>
    </lineage>
</organism>
<reference evidence="2 3" key="1">
    <citation type="submission" date="2021-02" db="EMBL/GenBank/DDBJ databases">
        <title>De Novo genome assembly of isolated myxobacteria.</title>
        <authorList>
            <person name="Stevens D.C."/>
        </authorList>
    </citation>
    <scope>NUCLEOTIDE SEQUENCE [LARGE SCALE GENOMIC DNA]</scope>
    <source>
        <strain evidence="3">SCPEA02</strain>
    </source>
</reference>
<keyword evidence="1" id="KW-0812">Transmembrane</keyword>
<accession>A0ABX7P6D9</accession>
<feature type="transmembrane region" description="Helical" evidence="1">
    <location>
        <begin position="184"/>
        <end position="203"/>
    </location>
</feature>
<keyword evidence="1" id="KW-0472">Membrane</keyword>
<sequence>MAQGGTASGPVDVPEQVPDLLTLLLLLLFRPVDLHYRLRAAGIRAPGGRIGQLWREQAEGGRAAGLYVKRLLMVLVVGSPLMTAVLGLVLFIAGIPLQRGWGLSAVICSAVGLMVALVSGLAAGVLLGSLASLAMLVGLHATAGGAFGPLLGGAAGVAVGACLGVVAGLASGSIASISGGRGPSVVRVQVAAIFTSVIPMVVWSTSSTVSFAGAVAASALVAFLVSAFRLPLYALEVLASAVAYAVERWTGRPTLQWVPVRHHNLSYLPHPFLGRHLALAVRSRPAEVLAVADACLRSPGNILVGWPWVVQALEAASGTGAAEPRS</sequence>
<protein>
    <submittedName>
        <fullName evidence="2">Uncharacterized protein</fullName>
    </submittedName>
</protein>
<feature type="transmembrane region" description="Helical" evidence="1">
    <location>
        <begin position="157"/>
        <end position="177"/>
    </location>
</feature>
<name>A0ABX7P6D9_9BACT</name>
<feature type="transmembrane region" description="Helical" evidence="1">
    <location>
        <begin position="71"/>
        <end position="95"/>
    </location>
</feature>
<feature type="transmembrane region" description="Helical" evidence="1">
    <location>
        <begin position="101"/>
        <end position="126"/>
    </location>
</feature>
<keyword evidence="1" id="KW-1133">Transmembrane helix</keyword>
<gene>
    <name evidence="2" type="ORF">JY651_14370</name>
</gene>
<evidence type="ECO:0000313" key="3">
    <source>
        <dbReference type="Proteomes" id="UP000662747"/>
    </source>
</evidence>
<dbReference type="EMBL" id="CP071090">
    <property type="protein sequence ID" value="QSQ26031.1"/>
    <property type="molecule type" value="Genomic_DNA"/>
</dbReference>
<feature type="transmembrane region" description="Helical" evidence="1">
    <location>
        <begin position="209"/>
        <end position="228"/>
    </location>
</feature>
<keyword evidence="3" id="KW-1185">Reference proteome</keyword>
<feature type="transmembrane region" description="Helical" evidence="1">
    <location>
        <begin position="133"/>
        <end position="151"/>
    </location>
</feature>
<evidence type="ECO:0000313" key="2">
    <source>
        <dbReference type="EMBL" id="QSQ26031.1"/>
    </source>
</evidence>